<dbReference type="Proteomes" id="UP000284824">
    <property type="component" value="Unassembled WGS sequence"/>
</dbReference>
<evidence type="ECO:0000313" key="2">
    <source>
        <dbReference type="Proteomes" id="UP000284824"/>
    </source>
</evidence>
<accession>A0A438M4N2</accession>
<sequence>MTIGIYGSDAADRITLLRAAVATLASKHGLSAREEAW</sequence>
<name>A0A438M4N2_9ACTN</name>
<dbReference type="EMBL" id="SAUN01000001">
    <property type="protein sequence ID" value="RVX40775.1"/>
    <property type="molecule type" value="Genomic_DNA"/>
</dbReference>
<organism evidence="1 2">
    <name type="scientific">Nonomuraea polychroma</name>
    <dbReference type="NCBI Taxonomy" id="46176"/>
    <lineage>
        <taxon>Bacteria</taxon>
        <taxon>Bacillati</taxon>
        <taxon>Actinomycetota</taxon>
        <taxon>Actinomycetes</taxon>
        <taxon>Streptosporangiales</taxon>
        <taxon>Streptosporangiaceae</taxon>
        <taxon>Nonomuraea</taxon>
    </lineage>
</organism>
<comment type="caution">
    <text evidence="1">The sequence shown here is derived from an EMBL/GenBank/DDBJ whole genome shotgun (WGS) entry which is preliminary data.</text>
</comment>
<proteinExistence type="predicted"/>
<gene>
    <name evidence="1" type="ORF">EDD27_3200</name>
</gene>
<dbReference type="AlphaFoldDB" id="A0A438M4N2"/>
<evidence type="ECO:0000313" key="1">
    <source>
        <dbReference type="EMBL" id="RVX40775.1"/>
    </source>
</evidence>
<reference evidence="1 2" key="1">
    <citation type="submission" date="2019-01" db="EMBL/GenBank/DDBJ databases">
        <title>Sequencing the genomes of 1000 actinobacteria strains.</title>
        <authorList>
            <person name="Klenk H.-P."/>
        </authorList>
    </citation>
    <scope>NUCLEOTIDE SEQUENCE [LARGE SCALE GENOMIC DNA]</scope>
    <source>
        <strain evidence="1 2">DSM 43925</strain>
    </source>
</reference>
<protein>
    <submittedName>
        <fullName evidence="1">Uncharacterized protein</fullName>
    </submittedName>
</protein>
<keyword evidence="2" id="KW-1185">Reference proteome</keyword>